<dbReference type="GO" id="GO:0050660">
    <property type="term" value="F:flavin adenine dinucleotide binding"/>
    <property type="evidence" value="ECO:0007669"/>
    <property type="project" value="TreeGrafter"/>
</dbReference>
<dbReference type="PRINTS" id="PR00469">
    <property type="entry name" value="PNDRDTASEII"/>
</dbReference>
<reference evidence="6 7" key="1">
    <citation type="journal article" date="2019" name="Environ. Microbiol.">
        <title>At the nexus of three kingdoms: the genome of the mycorrhizal fungus Gigaspora margarita provides insights into plant, endobacterial and fungal interactions.</title>
        <authorList>
            <person name="Venice F."/>
            <person name="Ghignone S."/>
            <person name="Salvioli di Fossalunga A."/>
            <person name="Amselem J."/>
            <person name="Novero M."/>
            <person name="Xianan X."/>
            <person name="Sedzielewska Toro K."/>
            <person name="Morin E."/>
            <person name="Lipzen A."/>
            <person name="Grigoriev I.V."/>
            <person name="Henrissat B."/>
            <person name="Martin F.M."/>
            <person name="Bonfante P."/>
        </authorList>
    </citation>
    <scope>NUCLEOTIDE SEQUENCE [LARGE SCALE GENOMIC DNA]</scope>
    <source>
        <strain evidence="6 7">BEG34</strain>
    </source>
</reference>
<evidence type="ECO:0000256" key="4">
    <source>
        <dbReference type="ARBA" id="ARBA00023002"/>
    </source>
</evidence>
<dbReference type="OrthoDB" id="202203at2759"/>
<evidence type="ECO:0000313" key="7">
    <source>
        <dbReference type="Proteomes" id="UP000439903"/>
    </source>
</evidence>
<dbReference type="InterPro" id="IPR036188">
    <property type="entry name" value="FAD/NAD-bd_sf"/>
</dbReference>
<evidence type="ECO:0000259" key="5">
    <source>
        <dbReference type="Pfam" id="PF07992"/>
    </source>
</evidence>
<dbReference type="Proteomes" id="UP000439903">
    <property type="component" value="Unassembled WGS sequence"/>
</dbReference>
<accession>A0A8H3WVS3</accession>
<keyword evidence="2" id="KW-0285">Flavoprotein</keyword>
<keyword evidence="7" id="KW-1185">Reference proteome</keyword>
<dbReference type="EMBL" id="WTPW01003514">
    <property type="protein sequence ID" value="KAF0339997.1"/>
    <property type="molecule type" value="Genomic_DNA"/>
</dbReference>
<dbReference type="SUPFAM" id="SSF51905">
    <property type="entry name" value="FAD/NAD(P)-binding domain"/>
    <property type="match status" value="2"/>
</dbReference>
<dbReference type="Gene3D" id="3.50.50.100">
    <property type="match status" value="1"/>
</dbReference>
<comment type="similarity">
    <text evidence="1">Belongs to the FAD-dependent oxidoreductase family.</text>
</comment>
<proteinExistence type="inferred from homology"/>
<dbReference type="PANTHER" id="PTHR43735">
    <property type="entry name" value="APOPTOSIS-INDUCING FACTOR 1"/>
    <property type="match status" value="1"/>
</dbReference>
<dbReference type="GO" id="GO:0004174">
    <property type="term" value="F:electron-transferring-flavoprotein dehydrogenase activity"/>
    <property type="evidence" value="ECO:0007669"/>
    <property type="project" value="TreeGrafter"/>
</dbReference>
<dbReference type="Pfam" id="PF07992">
    <property type="entry name" value="Pyr_redox_2"/>
    <property type="match status" value="1"/>
</dbReference>
<evidence type="ECO:0000256" key="1">
    <source>
        <dbReference type="ARBA" id="ARBA00006442"/>
    </source>
</evidence>
<gene>
    <name evidence="6" type="ORF">F8M41_016348</name>
</gene>
<dbReference type="PRINTS" id="PR00368">
    <property type="entry name" value="FADPNR"/>
</dbReference>
<keyword evidence="4" id="KW-0560">Oxidoreductase</keyword>
<evidence type="ECO:0000313" key="6">
    <source>
        <dbReference type="EMBL" id="KAF0339997.1"/>
    </source>
</evidence>
<protein>
    <submittedName>
        <fullName evidence="6">FAD/NADP-binding domain-containing protein</fullName>
    </submittedName>
</protein>
<name>A0A8H3WVS3_GIGMA</name>
<organism evidence="6 7">
    <name type="scientific">Gigaspora margarita</name>
    <dbReference type="NCBI Taxonomy" id="4874"/>
    <lineage>
        <taxon>Eukaryota</taxon>
        <taxon>Fungi</taxon>
        <taxon>Fungi incertae sedis</taxon>
        <taxon>Mucoromycota</taxon>
        <taxon>Glomeromycotina</taxon>
        <taxon>Glomeromycetes</taxon>
        <taxon>Diversisporales</taxon>
        <taxon>Gigasporaceae</taxon>
        <taxon>Gigaspora</taxon>
    </lineage>
</organism>
<feature type="domain" description="FAD/NAD(P)-binding" evidence="5">
    <location>
        <begin position="6"/>
        <end position="299"/>
    </location>
</feature>
<evidence type="ECO:0000256" key="2">
    <source>
        <dbReference type="ARBA" id="ARBA00022630"/>
    </source>
</evidence>
<dbReference type="InterPro" id="IPR023753">
    <property type="entry name" value="FAD/NAD-binding_dom"/>
</dbReference>
<dbReference type="GO" id="GO:0005737">
    <property type="term" value="C:cytoplasm"/>
    <property type="evidence" value="ECO:0007669"/>
    <property type="project" value="TreeGrafter"/>
</dbReference>
<dbReference type="PANTHER" id="PTHR43735:SF3">
    <property type="entry name" value="FERROPTOSIS SUPPRESSOR PROTEIN 1"/>
    <property type="match status" value="1"/>
</dbReference>
<sequence length="379" mass="41533">MATKPNIVIVGGGYGGIVVATKLESALHKTHQIILIERKTHFYHSIGGLRAVVEDGFEHKIIIPYDNLFKYDGKVVHSTVTTIHKKEVIVNTETEWGTRIPFEYLVIATGSTYPRPGKLTAENKEESVDELVAQRNAVRNANKILIIGGGPVGIELAGEIASVYQDKEVTLIHAANHLLNEKFPKKMINLLAKQLKELNVKLIFGEFIKFPSSGIGDGLSPLTLETDKGTQIESDVQFVAFGVSPNTSIIGTLDQSLIESDTSRVKVRPTLQLDNDNYDHIFALGDITNINETKLAYRAGLHADVITKNIIARINNKKLVEYKPGPEVMIIPIGKAKGAALLPFGNMVVGSFMAKNAKGKTLMVDRFWKSLNATPPSTT</sequence>
<keyword evidence="3" id="KW-0274">FAD</keyword>
<dbReference type="AlphaFoldDB" id="A0A8H3WVS3"/>
<evidence type="ECO:0000256" key="3">
    <source>
        <dbReference type="ARBA" id="ARBA00022827"/>
    </source>
</evidence>
<comment type="caution">
    <text evidence="6">The sequence shown here is derived from an EMBL/GenBank/DDBJ whole genome shotgun (WGS) entry which is preliminary data.</text>
</comment>